<evidence type="ECO:0000313" key="2">
    <source>
        <dbReference type="Proteomes" id="UP000199529"/>
    </source>
</evidence>
<evidence type="ECO:0000313" key="1">
    <source>
        <dbReference type="EMBL" id="SDY19385.1"/>
    </source>
</evidence>
<reference evidence="2" key="1">
    <citation type="submission" date="2016-10" db="EMBL/GenBank/DDBJ databases">
        <authorList>
            <person name="Varghese N."/>
            <person name="Submissions S."/>
        </authorList>
    </citation>
    <scope>NUCLEOTIDE SEQUENCE [LARGE SCALE GENOMIC DNA]</scope>
    <source>
        <strain evidence="2">CGMCC 4.3530</strain>
    </source>
</reference>
<keyword evidence="2" id="KW-1185">Reference proteome</keyword>
<dbReference type="AlphaFoldDB" id="A0A1H3HVV6"/>
<dbReference type="STRING" id="418495.SAMN05216215_1021111"/>
<dbReference type="OrthoDB" id="3693527at2"/>
<proteinExistence type="predicted"/>
<dbReference type="Proteomes" id="UP000199529">
    <property type="component" value="Unassembled WGS sequence"/>
</dbReference>
<dbReference type="EMBL" id="FNOK01000021">
    <property type="protein sequence ID" value="SDY19385.1"/>
    <property type="molecule type" value="Genomic_DNA"/>
</dbReference>
<organism evidence="1 2">
    <name type="scientific">Saccharopolyspora shandongensis</name>
    <dbReference type="NCBI Taxonomy" id="418495"/>
    <lineage>
        <taxon>Bacteria</taxon>
        <taxon>Bacillati</taxon>
        <taxon>Actinomycetota</taxon>
        <taxon>Actinomycetes</taxon>
        <taxon>Pseudonocardiales</taxon>
        <taxon>Pseudonocardiaceae</taxon>
        <taxon>Saccharopolyspora</taxon>
    </lineage>
</organism>
<evidence type="ECO:0008006" key="3">
    <source>
        <dbReference type="Google" id="ProtNLM"/>
    </source>
</evidence>
<accession>A0A1H3HVV6</accession>
<dbReference type="RefSeq" id="WP_143061060.1">
    <property type="nucleotide sequence ID" value="NZ_FNOK01000021.1"/>
</dbReference>
<gene>
    <name evidence="1" type="ORF">SAMN05216215_1021111</name>
</gene>
<sequence>MLRAVFVRTLKAGVTYEQFMEAWVPEDVDDYPAKVSVSRNAADDRQVITILELDMSVAEFEDKRTALTRPDALERLAEIVDTTELAGLYEDVFGNKDL</sequence>
<protein>
    <recommendedName>
        <fullName evidence="3">REDY-like protein HapK</fullName>
    </recommendedName>
</protein>
<name>A0A1H3HVV6_9PSEU</name>